<accession>A0A1I5L568</accession>
<evidence type="ECO:0000259" key="8">
    <source>
        <dbReference type="PROSITE" id="PS50198"/>
    </source>
</evidence>
<dbReference type="InterPro" id="IPR000297">
    <property type="entry name" value="PPIase_PpiC"/>
</dbReference>
<evidence type="ECO:0000256" key="3">
    <source>
        <dbReference type="ARBA" id="ARBA00022729"/>
    </source>
</evidence>
<dbReference type="Pfam" id="PF13145">
    <property type="entry name" value="Rotamase_2"/>
    <property type="match status" value="1"/>
</dbReference>
<reference evidence="9 10" key="1">
    <citation type="submission" date="2016-10" db="EMBL/GenBank/DDBJ databases">
        <authorList>
            <person name="de Groot N.N."/>
        </authorList>
    </citation>
    <scope>NUCLEOTIDE SEQUENCE [LARGE SCALE GENOMIC DNA]</scope>
    <source>
        <strain evidence="9 10">EP1-55-1</strain>
    </source>
</reference>
<dbReference type="AlphaFoldDB" id="A0A1I5L568"/>
<evidence type="ECO:0000256" key="7">
    <source>
        <dbReference type="SAM" id="SignalP"/>
    </source>
</evidence>
<dbReference type="InterPro" id="IPR050245">
    <property type="entry name" value="PrsA_foldase"/>
</dbReference>
<dbReference type="PANTHER" id="PTHR47245:SF1">
    <property type="entry name" value="FOLDASE PROTEIN PRSA"/>
    <property type="match status" value="1"/>
</dbReference>
<evidence type="ECO:0000256" key="4">
    <source>
        <dbReference type="ARBA" id="ARBA00023110"/>
    </source>
</evidence>
<keyword evidence="3 7" id="KW-0732">Signal</keyword>
<dbReference type="InterPro" id="IPR027304">
    <property type="entry name" value="Trigger_fact/SurA_dom_sf"/>
</dbReference>
<evidence type="ECO:0000313" key="10">
    <source>
        <dbReference type="Proteomes" id="UP000199227"/>
    </source>
</evidence>
<evidence type="ECO:0000256" key="1">
    <source>
        <dbReference type="ARBA" id="ARBA00000971"/>
    </source>
</evidence>
<dbReference type="PANTHER" id="PTHR47245">
    <property type="entry name" value="PEPTIDYLPROLYL ISOMERASE"/>
    <property type="match status" value="1"/>
</dbReference>
<sequence length="293" mass="33533">MKKLFFSIIALLILSFSVQASDVLAIVNGYKITTDVAPRNFNDLNSSEKHKIVNRLIEKYLAANYALNTDIVNDPEYKKVLKHILNLSSKPKKSETLASAVKKSTGYTEEQLFSKKGLLAFDFILEKKANSMKPDEKVLREYYEKNKFKYDTPAMVELATIVVDSKEEAEKIMKELKGSKGDYKLFSSLAKKYSKAPDAIDGGYMGKIPISDLNEEISKYILPLDRGEHTKPIKTVFGYQIYYVINQIPAVNTTFDMVKERVKDEYIRKEVKKWAFDTIHKLKNSAKIELKID</sequence>
<feature type="signal peptide" evidence="7">
    <location>
        <begin position="1"/>
        <end position="20"/>
    </location>
</feature>
<dbReference type="Gene3D" id="3.10.50.40">
    <property type="match status" value="1"/>
</dbReference>
<evidence type="ECO:0000256" key="5">
    <source>
        <dbReference type="ARBA" id="ARBA00023235"/>
    </source>
</evidence>
<dbReference type="Proteomes" id="UP000199227">
    <property type="component" value="Unassembled WGS sequence"/>
</dbReference>
<dbReference type="GO" id="GO:0003755">
    <property type="term" value="F:peptidyl-prolyl cis-trans isomerase activity"/>
    <property type="evidence" value="ECO:0007669"/>
    <property type="project" value="UniProtKB-KW"/>
</dbReference>
<keyword evidence="5 6" id="KW-0413">Isomerase</keyword>
<feature type="chain" id="PRO_5011482084" description="peptidylprolyl isomerase" evidence="7">
    <location>
        <begin position="21"/>
        <end position="293"/>
    </location>
</feature>
<dbReference type="Gene3D" id="1.10.4030.10">
    <property type="entry name" value="Porin chaperone SurA, peptide-binding domain"/>
    <property type="match status" value="1"/>
</dbReference>
<comment type="catalytic activity">
    <reaction evidence="1">
        <text>[protein]-peptidylproline (omega=180) = [protein]-peptidylproline (omega=0)</text>
        <dbReference type="Rhea" id="RHEA:16237"/>
        <dbReference type="Rhea" id="RHEA-COMP:10747"/>
        <dbReference type="Rhea" id="RHEA-COMP:10748"/>
        <dbReference type="ChEBI" id="CHEBI:83833"/>
        <dbReference type="ChEBI" id="CHEBI:83834"/>
        <dbReference type="EC" id="5.2.1.8"/>
    </reaction>
</comment>
<dbReference type="EC" id="5.2.1.8" evidence="2"/>
<organism evidence="9 10">
    <name type="scientific">Hydrogenimonas thermophila</name>
    <dbReference type="NCBI Taxonomy" id="223786"/>
    <lineage>
        <taxon>Bacteria</taxon>
        <taxon>Pseudomonadati</taxon>
        <taxon>Campylobacterota</taxon>
        <taxon>Epsilonproteobacteria</taxon>
        <taxon>Campylobacterales</taxon>
        <taxon>Hydrogenimonadaceae</taxon>
        <taxon>Hydrogenimonas</taxon>
    </lineage>
</organism>
<dbReference type="EMBL" id="FOXB01000002">
    <property type="protein sequence ID" value="SFO92459.1"/>
    <property type="molecule type" value="Genomic_DNA"/>
</dbReference>
<proteinExistence type="predicted"/>
<feature type="domain" description="PpiC" evidence="8">
    <location>
        <begin position="153"/>
        <end position="246"/>
    </location>
</feature>
<dbReference type="PROSITE" id="PS50198">
    <property type="entry name" value="PPIC_PPIASE_2"/>
    <property type="match status" value="1"/>
</dbReference>
<evidence type="ECO:0000256" key="6">
    <source>
        <dbReference type="PROSITE-ProRule" id="PRU00278"/>
    </source>
</evidence>
<dbReference type="STRING" id="223786.SAMN05216234_10246"/>
<dbReference type="SUPFAM" id="SSF109998">
    <property type="entry name" value="Triger factor/SurA peptide-binding domain-like"/>
    <property type="match status" value="1"/>
</dbReference>
<keyword evidence="4 6" id="KW-0697">Rotamase</keyword>
<dbReference type="InterPro" id="IPR046357">
    <property type="entry name" value="PPIase_dom_sf"/>
</dbReference>
<evidence type="ECO:0000313" key="9">
    <source>
        <dbReference type="EMBL" id="SFO92459.1"/>
    </source>
</evidence>
<gene>
    <name evidence="9" type="ORF">SAMN05216234_10246</name>
</gene>
<dbReference type="RefSeq" id="WP_177201934.1">
    <property type="nucleotide sequence ID" value="NZ_FOXB01000002.1"/>
</dbReference>
<protein>
    <recommendedName>
        <fullName evidence="2">peptidylprolyl isomerase</fullName>
        <ecNumber evidence="2">5.2.1.8</ecNumber>
    </recommendedName>
</protein>
<evidence type="ECO:0000256" key="2">
    <source>
        <dbReference type="ARBA" id="ARBA00013194"/>
    </source>
</evidence>
<dbReference type="SUPFAM" id="SSF54534">
    <property type="entry name" value="FKBP-like"/>
    <property type="match status" value="1"/>
</dbReference>
<name>A0A1I5L568_9BACT</name>
<keyword evidence="10" id="KW-1185">Reference proteome</keyword>